<evidence type="ECO:0008006" key="10">
    <source>
        <dbReference type="Google" id="ProtNLM"/>
    </source>
</evidence>
<dbReference type="SUPFAM" id="SSF48371">
    <property type="entry name" value="ARM repeat"/>
    <property type="match status" value="1"/>
</dbReference>
<feature type="region of interest" description="Disordered" evidence="5">
    <location>
        <begin position="767"/>
        <end position="787"/>
    </location>
</feature>
<evidence type="ECO:0000256" key="5">
    <source>
        <dbReference type="SAM" id="MobiDB-lite"/>
    </source>
</evidence>
<feature type="compositionally biased region" description="Low complexity" evidence="5">
    <location>
        <begin position="993"/>
        <end position="1003"/>
    </location>
</feature>
<dbReference type="SUPFAM" id="SSF57997">
    <property type="entry name" value="Tropomyosin"/>
    <property type="match status" value="1"/>
</dbReference>
<dbReference type="InterPro" id="IPR006953">
    <property type="entry name" value="Vesicle_Uso1_P115_head"/>
</dbReference>
<accession>A0A9Q9EKS4</accession>
<dbReference type="GO" id="GO:0048280">
    <property type="term" value="P:vesicle fusion with Golgi apparatus"/>
    <property type="evidence" value="ECO:0007669"/>
    <property type="project" value="InterPro"/>
</dbReference>
<reference evidence="8" key="1">
    <citation type="submission" date="2022-06" db="EMBL/GenBank/DDBJ databases">
        <title>Complete genome sequences of two strains of the flax pathogen Septoria linicola.</title>
        <authorList>
            <person name="Lapalu N."/>
            <person name="Simon A."/>
            <person name="Demenou B."/>
            <person name="Paumier D."/>
            <person name="Guillot M.-P."/>
            <person name="Gout L."/>
            <person name="Valade R."/>
        </authorList>
    </citation>
    <scope>NUCLEOTIDE SEQUENCE</scope>
    <source>
        <strain evidence="8">SE15195</strain>
    </source>
</reference>
<dbReference type="InterPro" id="IPR011989">
    <property type="entry name" value="ARM-like"/>
</dbReference>
<dbReference type="PANTHER" id="PTHR10013">
    <property type="entry name" value="GENERAL VESICULAR TRANSPORT FACTOR P115"/>
    <property type="match status" value="1"/>
</dbReference>
<feature type="region of interest" description="Disordered" evidence="5">
    <location>
        <begin position="375"/>
        <end position="402"/>
    </location>
</feature>
<feature type="compositionally biased region" description="Basic and acidic residues" evidence="5">
    <location>
        <begin position="940"/>
        <end position="979"/>
    </location>
</feature>
<evidence type="ECO:0000259" key="6">
    <source>
        <dbReference type="Pfam" id="PF04869"/>
    </source>
</evidence>
<dbReference type="GO" id="GO:0006886">
    <property type="term" value="P:intracellular protein transport"/>
    <property type="evidence" value="ECO:0007669"/>
    <property type="project" value="InterPro"/>
</dbReference>
<dbReference type="Pfam" id="PF04871">
    <property type="entry name" value="Uso1_p115_C"/>
    <property type="match status" value="1"/>
</dbReference>
<evidence type="ECO:0000259" key="7">
    <source>
        <dbReference type="Pfam" id="PF04871"/>
    </source>
</evidence>
<feature type="compositionally biased region" description="Basic and acidic residues" evidence="5">
    <location>
        <begin position="867"/>
        <end position="901"/>
    </location>
</feature>
<proteinExistence type="predicted"/>
<feature type="compositionally biased region" description="Basic and acidic residues" evidence="5">
    <location>
        <begin position="1024"/>
        <end position="1074"/>
    </location>
</feature>
<feature type="domain" description="Uso1/p115-like vesicle tethering protein C-terminal" evidence="7">
    <location>
        <begin position="1175"/>
        <end position="1293"/>
    </location>
</feature>
<evidence type="ECO:0000256" key="2">
    <source>
        <dbReference type="ARBA" id="ARBA00023034"/>
    </source>
</evidence>
<feature type="compositionally biased region" description="Basic and acidic residues" evidence="5">
    <location>
        <begin position="375"/>
        <end position="384"/>
    </location>
</feature>
<evidence type="ECO:0000256" key="3">
    <source>
        <dbReference type="ARBA" id="ARBA00023054"/>
    </source>
</evidence>
<feature type="compositionally biased region" description="Basic and acidic residues" evidence="5">
    <location>
        <begin position="1004"/>
        <end position="1016"/>
    </location>
</feature>
<dbReference type="GO" id="GO:0000139">
    <property type="term" value="C:Golgi membrane"/>
    <property type="evidence" value="ECO:0007669"/>
    <property type="project" value="InterPro"/>
</dbReference>
<dbReference type="InterPro" id="IPR016024">
    <property type="entry name" value="ARM-type_fold"/>
</dbReference>
<dbReference type="GO" id="GO:0012507">
    <property type="term" value="C:ER to Golgi transport vesicle membrane"/>
    <property type="evidence" value="ECO:0007669"/>
    <property type="project" value="TreeGrafter"/>
</dbReference>
<dbReference type="Gene3D" id="1.25.10.10">
    <property type="entry name" value="Leucine-rich Repeat Variant"/>
    <property type="match status" value="1"/>
</dbReference>
<keyword evidence="2" id="KW-0333">Golgi apparatus</keyword>
<dbReference type="Proteomes" id="UP001056384">
    <property type="component" value="Chromosome 5"/>
</dbReference>
<gene>
    <name evidence="8" type="ORF">Slin15195_G068980</name>
</gene>
<dbReference type="GO" id="GO:0005783">
    <property type="term" value="C:endoplasmic reticulum"/>
    <property type="evidence" value="ECO:0007669"/>
    <property type="project" value="TreeGrafter"/>
</dbReference>
<name>A0A9Q9EKS4_9PEZI</name>
<evidence type="ECO:0000256" key="4">
    <source>
        <dbReference type="SAM" id="Coils"/>
    </source>
</evidence>
<feature type="compositionally biased region" description="Basic and acidic residues" evidence="5">
    <location>
        <begin position="1128"/>
        <end position="1185"/>
    </location>
</feature>
<dbReference type="InterPro" id="IPR024095">
    <property type="entry name" value="Vesicle_P115"/>
</dbReference>
<comment type="subcellular location">
    <subcellularLocation>
        <location evidence="1">Golgi apparatus</location>
    </subcellularLocation>
</comment>
<keyword evidence="3 4" id="KW-0175">Coiled coil</keyword>
<keyword evidence="9" id="KW-1185">Reference proteome</keyword>
<feature type="compositionally biased region" description="Low complexity" evidence="5">
    <location>
        <begin position="1075"/>
        <end position="1096"/>
    </location>
</feature>
<feature type="compositionally biased region" description="Polar residues" evidence="5">
    <location>
        <begin position="773"/>
        <end position="787"/>
    </location>
</feature>
<dbReference type="Pfam" id="PF04869">
    <property type="entry name" value="Uso1_p115_head"/>
    <property type="match status" value="1"/>
</dbReference>
<feature type="compositionally biased region" description="Acidic residues" evidence="5">
    <location>
        <begin position="1277"/>
        <end position="1302"/>
    </location>
</feature>
<feature type="region of interest" description="Disordered" evidence="5">
    <location>
        <begin position="1271"/>
        <end position="1302"/>
    </location>
</feature>
<sequence length="1302" mass="142229">MLKTPPMQTATATIDTLCGRLQSATLLEDRRAAILGLRSFAKQFPASVASGSLRELIATLKRDGLGDDNARKSQDSGPEQPEGGDVDTIRLVMETLLMLFSPDSTSPEAGDEIALFLADEFSMRQDNISILLHLLDPTSPFADYYSRLYAVQILSAICAARPDRLQECILAAPLGVSSMVGILDDGRDAVRNAGLLLLVDLTSGANEELRKIVAFEDVFSKTFALIQLEGGLAEAGITAQDCLSLLANLIRGSSTNQTMFRESGCVTQLVQLLQQSFPAEDELAFNTQAREKAAWGLLMLLRLFLIPGEASTPQNQTAFFRAGTAQVLIELGYSTAIPPPVRASAVRATAALIDGNPPLQEQFAALTVVTPNDAEHNAAEEQKQKQTNGTTSNARGKKSTRVSLEQRRSYIIEALLSSALDHREEESAFRAAACGLIQAYLSGHDRVKSHFLQRAINGYAEGETAANVLFTLLHPPESDETAIVHASWIVQGLIGDEPEAKAIFTAVSEGNEEEGEDVITIVQALGANLHAALQPPLDARTVAAYSSLLSTLLWDFAPGVDDLLAEGSSLLQRLVDVVKTPKDPIVTGLAAVLLGIVYEFSTKDSPIPRRTLAPLVQHKLGRTKYLDALLQLRREPAIRDFELDQETDEGGDGMLSNVFVDLFTVEYTRLRKAVDKDPGVEVLPESAAEAGVDRDVLDELRQQAQAAKDALATAQQEAIDATEKAEQDRMSISKELQTASSEIERMRKINQAMQQGHEKELERLTKQHEQEKNTIQTRHQHALNNNKQDLDRTHQANLRERDAASAQKIQELERKVAELGNEHRKEASGHANAKQQLDATTNKLNEVIKRERDLSRQLETLKQQHNATEKKLEAAQDQARSAESKLDEARKSLDAREEELSKLKTQAEEIKADLAARDEELETERTGFADLEKELDEARISAKDASQAHKLEVEATKADAEKAARDAAEARTKLAEIERQLSTTEGKLKEAESTAATAEQKATAAEKKAKDAEANAKKASATGKDSDKKIAEAEKKASDADAKVKTTEDKLKEAIQKAVTAEKKAKEAEEKATAAEKTAADTGKSAGGKANAGNTSKADKDKIAKLEKDLAEARKATEQSKASSGKASKAESDKLKKLEDNLKKAQDSEKTAQDELVKLRAGSEEADKLRKELESAREAETSAKSELEKLKKLEAEHKAAKAELATAKQAEQKAQADLEKIKSTVTDIEKAQAALEEAKESEKNAKEELESMLLVMGDIEARRDEYKEKIKKLGGEVTEDEDSDDEEDDEDEDEEDENDDVD</sequence>
<feature type="coiled-coil region" evidence="4">
    <location>
        <begin position="697"/>
        <end position="724"/>
    </location>
</feature>
<dbReference type="InterPro" id="IPR006955">
    <property type="entry name" value="Uso1_p115_C"/>
</dbReference>
<organism evidence="8 9">
    <name type="scientific">Septoria linicola</name>
    <dbReference type="NCBI Taxonomy" id="215465"/>
    <lineage>
        <taxon>Eukaryota</taxon>
        <taxon>Fungi</taxon>
        <taxon>Dikarya</taxon>
        <taxon>Ascomycota</taxon>
        <taxon>Pezizomycotina</taxon>
        <taxon>Dothideomycetes</taxon>
        <taxon>Dothideomycetidae</taxon>
        <taxon>Mycosphaerellales</taxon>
        <taxon>Mycosphaerellaceae</taxon>
        <taxon>Septoria</taxon>
    </lineage>
</organism>
<feature type="domain" description="Vesicle tethering protein Uso1/P115-like head" evidence="6">
    <location>
        <begin position="356"/>
        <end position="674"/>
    </location>
</feature>
<feature type="compositionally biased region" description="Basic and acidic residues" evidence="5">
    <location>
        <begin position="1097"/>
        <end position="1118"/>
    </location>
</feature>
<feature type="region of interest" description="Disordered" evidence="5">
    <location>
        <begin position="940"/>
        <end position="1185"/>
    </location>
</feature>
<evidence type="ECO:0000313" key="8">
    <source>
        <dbReference type="EMBL" id="USW53579.1"/>
    </source>
</evidence>
<dbReference type="EMBL" id="CP099422">
    <property type="protein sequence ID" value="USW53579.1"/>
    <property type="molecule type" value="Genomic_DNA"/>
</dbReference>
<dbReference type="GO" id="GO:0048211">
    <property type="term" value="P:Golgi vesicle docking"/>
    <property type="evidence" value="ECO:0007669"/>
    <property type="project" value="TreeGrafter"/>
</dbReference>
<evidence type="ECO:0000313" key="9">
    <source>
        <dbReference type="Proteomes" id="UP001056384"/>
    </source>
</evidence>
<protein>
    <recommendedName>
        <fullName evidence="10">Intracellular protein transport protein</fullName>
    </recommendedName>
</protein>
<feature type="region of interest" description="Disordered" evidence="5">
    <location>
        <begin position="863"/>
        <end position="901"/>
    </location>
</feature>
<dbReference type="PANTHER" id="PTHR10013:SF0">
    <property type="entry name" value="GENERAL VESICULAR TRANSPORT FACTOR P115"/>
    <property type="match status" value="1"/>
</dbReference>
<evidence type="ECO:0000256" key="1">
    <source>
        <dbReference type="ARBA" id="ARBA00004555"/>
    </source>
</evidence>
<dbReference type="GO" id="GO:0006888">
    <property type="term" value="P:endoplasmic reticulum to Golgi vesicle-mediated transport"/>
    <property type="evidence" value="ECO:0007669"/>
    <property type="project" value="TreeGrafter"/>
</dbReference>
<feature type="compositionally biased region" description="Polar residues" evidence="5">
    <location>
        <begin position="385"/>
        <end position="394"/>
    </location>
</feature>
<dbReference type="GO" id="GO:0005795">
    <property type="term" value="C:Golgi stack"/>
    <property type="evidence" value="ECO:0007669"/>
    <property type="project" value="TreeGrafter"/>
</dbReference>